<dbReference type="Gene3D" id="1.10.10.630">
    <property type="entry name" value="DnaD domain-like"/>
    <property type="match status" value="2"/>
</dbReference>
<keyword evidence="4" id="KW-1185">Reference proteome</keyword>
<comment type="similarity">
    <text evidence="1">Belongs to the DnaB/DnaD family.</text>
</comment>
<evidence type="ECO:0000313" key="4">
    <source>
        <dbReference type="Proteomes" id="UP001524473"/>
    </source>
</evidence>
<dbReference type="InterPro" id="IPR053162">
    <property type="entry name" value="DnaD"/>
</dbReference>
<feature type="domain" description="DnaB/C C-terminal" evidence="2">
    <location>
        <begin position="256"/>
        <end position="320"/>
    </location>
</feature>
<protein>
    <submittedName>
        <fullName evidence="3">DnaD domain protein</fullName>
    </submittedName>
</protein>
<proteinExistence type="inferred from homology"/>
<dbReference type="PANTHER" id="PTHR37293">
    <property type="entry name" value="PHAGE REPLICATION PROTEIN-RELATED"/>
    <property type="match status" value="1"/>
</dbReference>
<feature type="domain" description="DnaB/C C-terminal" evidence="2">
    <location>
        <begin position="162"/>
        <end position="233"/>
    </location>
</feature>
<accession>A0ABT1RZV2</accession>
<dbReference type="Proteomes" id="UP001524473">
    <property type="component" value="Unassembled WGS sequence"/>
</dbReference>
<comment type="caution">
    <text evidence="3">The sequence shown here is derived from an EMBL/GenBank/DDBJ whole genome shotgun (WGS) entry which is preliminary data.</text>
</comment>
<name>A0ABT1RZV2_9FIRM</name>
<evidence type="ECO:0000256" key="1">
    <source>
        <dbReference type="ARBA" id="ARBA00093462"/>
    </source>
</evidence>
<reference evidence="3 4" key="1">
    <citation type="submission" date="2022-06" db="EMBL/GenBank/DDBJ databases">
        <title>Isolation of gut microbiota from human fecal samples.</title>
        <authorList>
            <person name="Pamer E.G."/>
            <person name="Barat B."/>
            <person name="Waligurski E."/>
            <person name="Medina S."/>
            <person name="Paddock L."/>
            <person name="Mostad J."/>
        </authorList>
    </citation>
    <scope>NUCLEOTIDE SEQUENCE [LARGE SCALE GENOMIC DNA]</scope>
    <source>
        <strain evidence="3 4">DFI.9.73</strain>
    </source>
</reference>
<dbReference type="InterPro" id="IPR017019">
    <property type="entry name" value="DNA_replication_prd_bac"/>
</dbReference>
<dbReference type="PIRSF" id="PIRSF033722">
    <property type="entry name" value="DnaD_CA_C3587_prd"/>
    <property type="match status" value="1"/>
</dbReference>
<dbReference type="SUPFAM" id="SSF158499">
    <property type="entry name" value="DnaD domain-like"/>
    <property type="match status" value="2"/>
</dbReference>
<dbReference type="RefSeq" id="WP_256191848.1">
    <property type="nucleotide sequence ID" value="NZ_CALCKC010000345.1"/>
</dbReference>
<dbReference type="Pfam" id="PF07261">
    <property type="entry name" value="DnaB_2"/>
    <property type="match status" value="2"/>
</dbReference>
<evidence type="ECO:0000313" key="3">
    <source>
        <dbReference type="EMBL" id="MCQ4840213.1"/>
    </source>
</evidence>
<gene>
    <name evidence="3" type="ORF">NE695_09840</name>
</gene>
<dbReference type="EMBL" id="JANFZH010000020">
    <property type="protein sequence ID" value="MCQ4840213.1"/>
    <property type="molecule type" value="Genomic_DNA"/>
</dbReference>
<dbReference type="PANTHER" id="PTHR37293:SF5">
    <property type="entry name" value="DNA REPLICATION PROTEIN"/>
    <property type="match status" value="1"/>
</dbReference>
<sequence length="351" mass="39384">MGYQLNLGDWNAIFAVPSVLVDRHLKLAGKEQLQVILWILRHTGEPFTPETLSSALGISTDSALDALDYWTDCGLLAAIGEQLHPPVSKLQEADITKTAAPSVPAAPLKREPAAVEPAIPENLAKETVKTPALQKPKRLVKPDGLYLATRMKESDEIRFLMQEAEITLGKTISPALSSTLLSLCDDYGLPVEVIVMILHYAKDVGKTGTAYIESVARDWAQSNIFTLEAAEEKLQELSERRLAWGRVESAAGLSRRSPSKKEEDAAFRWVKEWKFSQEMLSGAYERCVDNLGKFHIGYMNKILERWHKTGFTSMAQVTADEQFRKNEEENKKSYDIDELERMSFFDPPEDL</sequence>
<dbReference type="InterPro" id="IPR006343">
    <property type="entry name" value="DnaB/C_C"/>
</dbReference>
<organism evidence="3 4">
    <name type="scientific">Neglectibacter timonensis</name>
    <dbReference type="NCBI Taxonomy" id="1776382"/>
    <lineage>
        <taxon>Bacteria</taxon>
        <taxon>Bacillati</taxon>
        <taxon>Bacillota</taxon>
        <taxon>Clostridia</taxon>
        <taxon>Eubacteriales</taxon>
        <taxon>Oscillospiraceae</taxon>
        <taxon>Neglectibacter</taxon>
    </lineage>
</organism>
<dbReference type="NCBIfam" id="TIGR01446">
    <property type="entry name" value="DnaD_dom"/>
    <property type="match status" value="2"/>
</dbReference>
<evidence type="ECO:0000259" key="2">
    <source>
        <dbReference type="Pfam" id="PF07261"/>
    </source>
</evidence>
<dbReference type="InterPro" id="IPR034829">
    <property type="entry name" value="DnaD-like_sf"/>
</dbReference>